<name>A0A6N6N1R5_9BACT</name>
<sequence>MSESSRREDLKFFGRVSATISHDLKNVLAVINESAGLLDDLCMLADKGRPIEPERLVSVAKSILGQVRRGDSIIKNMNTFAHSVDEDVRSMDMGEMLTLMSELCRRPVNAKGATLEALPGEAHLRADPYGVERVLHGMILCALESAQQGTALKFSATTVADGVQVLLQGLEQEPAPDQQLRETAQAVGATLHAHGNALELTLPLRQA</sequence>
<dbReference type="SUPFAM" id="SSF47384">
    <property type="entry name" value="Homodimeric domain of signal transducing histidine kinase"/>
    <property type="match status" value="1"/>
</dbReference>
<gene>
    <name evidence="3" type="ORF">F8A88_10325</name>
</gene>
<dbReference type="EC" id="2.7.13.3" evidence="2"/>
<organism evidence="3 4">
    <name type="scientific">Pseudodesulfovibrio senegalensis</name>
    <dbReference type="NCBI Taxonomy" id="1721087"/>
    <lineage>
        <taxon>Bacteria</taxon>
        <taxon>Pseudomonadati</taxon>
        <taxon>Thermodesulfobacteriota</taxon>
        <taxon>Desulfovibrionia</taxon>
        <taxon>Desulfovibrionales</taxon>
        <taxon>Desulfovibrionaceae</taxon>
    </lineage>
</organism>
<dbReference type="Gene3D" id="1.10.287.130">
    <property type="match status" value="1"/>
</dbReference>
<keyword evidence="3" id="KW-0808">Transferase</keyword>
<keyword evidence="3" id="KW-0418">Kinase</keyword>
<dbReference type="EMBL" id="WAIE01000004">
    <property type="protein sequence ID" value="KAB1441338.1"/>
    <property type="molecule type" value="Genomic_DNA"/>
</dbReference>
<evidence type="ECO:0000313" key="4">
    <source>
        <dbReference type="Proteomes" id="UP000438699"/>
    </source>
</evidence>
<dbReference type="GO" id="GO:0000155">
    <property type="term" value="F:phosphorelay sensor kinase activity"/>
    <property type="evidence" value="ECO:0007669"/>
    <property type="project" value="InterPro"/>
</dbReference>
<evidence type="ECO:0000256" key="2">
    <source>
        <dbReference type="ARBA" id="ARBA00012438"/>
    </source>
</evidence>
<comment type="caution">
    <text evidence="3">The sequence shown here is derived from an EMBL/GenBank/DDBJ whole genome shotgun (WGS) entry which is preliminary data.</text>
</comment>
<dbReference type="InterPro" id="IPR036097">
    <property type="entry name" value="HisK_dim/P_sf"/>
</dbReference>
<evidence type="ECO:0000313" key="3">
    <source>
        <dbReference type="EMBL" id="KAB1441338.1"/>
    </source>
</evidence>
<dbReference type="InterPro" id="IPR003661">
    <property type="entry name" value="HisK_dim/P_dom"/>
</dbReference>
<protein>
    <recommendedName>
        <fullName evidence="2">histidine kinase</fullName>
        <ecNumber evidence="2">2.7.13.3</ecNumber>
    </recommendedName>
</protein>
<reference evidence="3 4" key="1">
    <citation type="journal article" date="2017" name="Int. J. Syst. Evol. Microbiol.">
        <title>Desulfovibrio senegalensis sp. nov., a mesophilic sulfate reducer isolated from marine sediment.</title>
        <authorList>
            <person name="Thioye A."/>
            <person name="Gam Z.B.A."/>
            <person name="Mbengue M."/>
            <person name="Cayol J.L."/>
            <person name="Joseph-Bartoli M."/>
            <person name="Toure-Kane C."/>
            <person name="Labat M."/>
        </authorList>
    </citation>
    <scope>NUCLEOTIDE SEQUENCE [LARGE SCALE GENOMIC DNA]</scope>
    <source>
        <strain evidence="3 4">DSM 101509</strain>
    </source>
</reference>
<evidence type="ECO:0000256" key="1">
    <source>
        <dbReference type="ARBA" id="ARBA00000085"/>
    </source>
</evidence>
<accession>A0A6N6N1R5</accession>
<dbReference type="AlphaFoldDB" id="A0A6N6N1R5"/>
<keyword evidence="4" id="KW-1185">Reference proteome</keyword>
<dbReference type="OrthoDB" id="5417790at2"/>
<dbReference type="Proteomes" id="UP000438699">
    <property type="component" value="Unassembled WGS sequence"/>
</dbReference>
<proteinExistence type="predicted"/>
<dbReference type="RefSeq" id="WP_151151081.1">
    <property type="nucleotide sequence ID" value="NZ_WAIE01000004.1"/>
</dbReference>
<comment type="catalytic activity">
    <reaction evidence="1">
        <text>ATP + protein L-histidine = ADP + protein N-phospho-L-histidine.</text>
        <dbReference type="EC" id="2.7.13.3"/>
    </reaction>
</comment>
<dbReference type="CDD" id="cd00082">
    <property type="entry name" value="HisKA"/>
    <property type="match status" value="1"/>
</dbReference>